<comment type="caution">
    <text evidence="1">The sequence shown here is derived from an EMBL/GenBank/DDBJ whole genome shotgun (WGS) entry which is preliminary data.</text>
</comment>
<accession>A0ACB9KLE6</accession>
<dbReference type="Proteomes" id="UP000828941">
    <property type="component" value="Chromosome 14"/>
</dbReference>
<reference evidence="1 2" key="1">
    <citation type="journal article" date="2022" name="DNA Res.">
        <title>Chromosomal-level genome assembly of the orchid tree Bauhinia variegata (Leguminosae; Cercidoideae) supports the allotetraploid origin hypothesis of Bauhinia.</title>
        <authorList>
            <person name="Zhong Y."/>
            <person name="Chen Y."/>
            <person name="Zheng D."/>
            <person name="Pang J."/>
            <person name="Liu Y."/>
            <person name="Luo S."/>
            <person name="Meng S."/>
            <person name="Qian L."/>
            <person name="Wei D."/>
            <person name="Dai S."/>
            <person name="Zhou R."/>
        </authorList>
    </citation>
    <scope>NUCLEOTIDE SEQUENCE [LARGE SCALE GENOMIC DNA]</scope>
    <source>
        <strain evidence="1">BV-YZ2020</strain>
    </source>
</reference>
<organism evidence="1 2">
    <name type="scientific">Bauhinia variegata</name>
    <name type="common">Purple orchid tree</name>
    <name type="synonym">Phanera variegata</name>
    <dbReference type="NCBI Taxonomy" id="167791"/>
    <lineage>
        <taxon>Eukaryota</taxon>
        <taxon>Viridiplantae</taxon>
        <taxon>Streptophyta</taxon>
        <taxon>Embryophyta</taxon>
        <taxon>Tracheophyta</taxon>
        <taxon>Spermatophyta</taxon>
        <taxon>Magnoliopsida</taxon>
        <taxon>eudicotyledons</taxon>
        <taxon>Gunneridae</taxon>
        <taxon>Pentapetalae</taxon>
        <taxon>rosids</taxon>
        <taxon>fabids</taxon>
        <taxon>Fabales</taxon>
        <taxon>Fabaceae</taxon>
        <taxon>Cercidoideae</taxon>
        <taxon>Cercideae</taxon>
        <taxon>Bauhiniinae</taxon>
        <taxon>Bauhinia</taxon>
    </lineage>
</organism>
<name>A0ACB9KLE6_BAUVA</name>
<gene>
    <name evidence="1" type="ORF">L6164_037815</name>
</gene>
<evidence type="ECO:0000313" key="2">
    <source>
        <dbReference type="Proteomes" id="UP000828941"/>
    </source>
</evidence>
<protein>
    <submittedName>
        <fullName evidence="1">Uncharacterized protein</fullName>
    </submittedName>
</protein>
<dbReference type="EMBL" id="CM039439">
    <property type="protein sequence ID" value="KAI4297962.1"/>
    <property type="molecule type" value="Genomic_DNA"/>
</dbReference>
<keyword evidence="2" id="KW-1185">Reference proteome</keyword>
<proteinExistence type="predicted"/>
<sequence length="90" mass="10288">MDGTYNQVRPLDRLKGSDQVFSYDLKSATDRWPLILQSALANSMFGRRFGRYIHDVFSLSLFEVPFVKSLRGPIRFETGQPLGYLSSIVL</sequence>
<evidence type="ECO:0000313" key="1">
    <source>
        <dbReference type="EMBL" id="KAI4297962.1"/>
    </source>
</evidence>